<reference evidence="3" key="1">
    <citation type="submission" date="2022-07" db="EMBL/GenBank/DDBJ databases">
        <title>Complete genome of CX2.</title>
        <authorList>
            <person name="Cao G."/>
        </authorList>
    </citation>
    <scope>NUCLEOTIDE SEQUENCE</scope>
    <source>
        <strain evidence="3">CX2</strain>
    </source>
</reference>
<proteinExistence type="predicted"/>
<dbReference type="Pfam" id="PF25164">
    <property type="entry name" value="CoiA_N"/>
    <property type="match status" value="1"/>
</dbReference>
<protein>
    <submittedName>
        <fullName evidence="3">Competence protein CoiA family protein</fullName>
    </submittedName>
</protein>
<evidence type="ECO:0000313" key="4">
    <source>
        <dbReference type="Proteomes" id="UP001060325"/>
    </source>
</evidence>
<keyword evidence="4" id="KW-1185">Reference proteome</keyword>
<dbReference type="EMBL" id="CP101462">
    <property type="protein sequence ID" value="UTT42578.1"/>
    <property type="molecule type" value="Genomic_DNA"/>
</dbReference>
<dbReference type="Proteomes" id="UP001060325">
    <property type="component" value="Chromosome"/>
</dbReference>
<feature type="coiled-coil region" evidence="1">
    <location>
        <begin position="299"/>
        <end position="326"/>
    </location>
</feature>
<feature type="domain" description="Competence protein CoiA-like N-terminal" evidence="2">
    <location>
        <begin position="23"/>
        <end position="66"/>
    </location>
</feature>
<evidence type="ECO:0000313" key="3">
    <source>
        <dbReference type="EMBL" id="UTT42578.1"/>
    </source>
</evidence>
<evidence type="ECO:0000256" key="1">
    <source>
        <dbReference type="SAM" id="Coils"/>
    </source>
</evidence>
<dbReference type="RefSeq" id="WP_255177140.1">
    <property type="nucleotide sequence ID" value="NZ_CP101462.1"/>
</dbReference>
<sequence length="431" mass="50394">MQEAIYEGKNITLSVLLDGKREIRELKKSSAKGAFSCPYCNETLILRSGNNRIQHFSHRHSESCELSIESERYHKQVERESKQHSVIKNFIYDELKMQQKLKKELEVEYGYLAKGAEKWSFYPDIIVKNIDKEIAITVLTNVTQNRDEKLASQIIKRNTYFKEKGLIPIWFIENTEQSLDLARHVIHLWEAELNLAMKTPEDLMGETLLNEITCDQSLFELFDYHHQNTPDSYKVRSLYYIQSKEDSIQFSVRRFIEDRQESPFRAFVLNEGYEISLSTALLATQTLQLSDPKIEMQLRDSFLQELQQKEKEYVAKQKEIEDTRRTELLIKHHDSSKRQDSSKNLLTKSHFRTAILEYIKTCSAILINTDDVTEYLVLNGASNECYNTGRYKIYPDVCACLDQLTEESIIELSSKGGQRNRTYAVKKYIKS</sequence>
<evidence type="ECO:0000259" key="2">
    <source>
        <dbReference type="Pfam" id="PF25164"/>
    </source>
</evidence>
<accession>A0ABY5FMA0</accession>
<dbReference type="InterPro" id="IPR057253">
    <property type="entry name" value="CoiA-like_N"/>
</dbReference>
<organism evidence="3 4">
    <name type="scientific">Exiguobacterium aurantiacum</name>
    <dbReference type="NCBI Taxonomy" id="33987"/>
    <lineage>
        <taxon>Bacteria</taxon>
        <taxon>Bacillati</taxon>
        <taxon>Bacillota</taxon>
        <taxon>Bacilli</taxon>
        <taxon>Bacillales</taxon>
        <taxon>Bacillales Family XII. Incertae Sedis</taxon>
        <taxon>Exiguobacterium</taxon>
    </lineage>
</organism>
<keyword evidence="1" id="KW-0175">Coiled coil</keyword>
<name>A0ABY5FMA0_9BACL</name>
<gene>
    <name evidence="3" type="ORF">NMQ00_13765</name>
</gene>